<dbReference type="PROSITE" id="PS50943">
    <property type="entry name" value="HTH_CROC1"/>
    <property type="match status" value="1"/>
</dbReference>
<dbReference type="RefSeq" id="WP_371438351.1">
    <property type="nucleotide sequence ID" value="NZ_JBHSRS010000078.1"/>
</dbReference>
<evidence type="ECO:0000256" key="1">
    <source>
        <dbReference type="ARBA" id="ARBA00023125"/>
    </source>
</evidence>
<dbReference type="Proteomes" id="UP001596270">
    <property type="component" value="Unassembled WGS sequence"/>
</dbReference>
<proteinExistence type="predicted"/>
<feature type="domain" description="HTH cro/C1-type" evidence="2">
    <location>
        <begin position="13"/>
        <end position="67"/>
    </location>
</feature>
<evidence type="ECO:0000313" key="4">
    <source>
        <dbReference type="Proteomes" id="UP001596270"/>
    </source>
</evidence>
<dbReference type="InterPro" id="IPR001387">
    <property type="entry name" value="Cro/C1-type_HTH"/>
</dbReference>
<dbReference type="PANTHER" id="PTHR46797">
    <property type="entry name" value="HTH-TYPE TRANSCRIPTIONAL REGULATOR"/>
    <property type="match status" value="1"/>
</dbReference>
<dbReference type="PANTHER" id="PTHR46797:SF1">
    <property type="entry name" value="METHYLPHOSPHONATE SYNTHASE"/>
    <property type="match status" value="1"/>
</dbReference>
<dbReference type="CDD" id="cd00093">
    <property type="entry name" value="HTH_XRE"/>
    <property type="match status" value="1"/>
</dbReference>
<dbReference type="InterPro" id="IPR010982">
    <property type="entry name" value="Lambda_DNA-bd_dom_sf"/>
</dbReference>
<keyword evidence="4" id="KW-1185">Reference proteome</keyword>
<reference evidence="4" key="1">
    <citation type="journal article" date="2019" name="Int. J. Syst. Evol. Microbiol.">
        <title>The Global Catalogue of Microorganisms (GCM) 10K type strain sequencing project: providing services to taxonomists for standard genome sequencing and annotation.</title>
        <authorList>
            <consortium name="The Broad Institute Genomics Platform"/>
            <consortium name="The Broad Institute Genome Sequencing Center for Infectious Disease"/>
            <person name="Wu L."/>
            <person name="Ma J."/>
        </authorList>
    </citation>
    <scope>NUCLEOTIDE SEQUENCE [LARGE SCALE GENOMIC DNA]</scope>
    <source>
        <strain evidence="4">CCUG 39402</strain>
    </source>
</reference>
<dbReference type="SUPFAM" id="SSF47413">
    <property type="entry name" value="lambda repressor-like DNA-binding domains"/>
    <property type="match status" value="1"/>
</dbReference>
<gene>
    <name evidence="3" type="ORF">ACFQND_14610</name>
</gene>
<dbReference type="EMBL" id="JBHSRS010000078">
    <property type="protein sequence ID" value="MFC6282457.1"/>
    <property type="molecule type" value="Genomic_DNA"/>
</dbReference>
<evidence type="ECO:0000313" key="3">
    <source>
        <dbReference type="EMBL" id="MFC6282457.1"/>
    </source>
</evidence>
<evidence type="ECO:0000259" key="2">
    <source>
        <dbReference type="PROSITE" id="PS50943"/>
    </source>
</evidence>
<comment type="caution">
    <text evidence="3">The sequence shown here is derived from an EMBL/GenBank/DDBJ whole genome shotgun (WGS) entry which is preliminary data.</text>
</comment>
<accession>A0ABW1U042</accession>
<dbReference type="SMART" id="SM00530">
    <property type="entry name" value="HTH_XRE"/>
    <property type="match status" value="1"/>
</dbReference>
<dbReference type="Gene3D" id="1.10.260.40">
    <property type="entry name" value="lambda repressor-like DNA-binding domains"/>
    <property type="match status" value="1"/>
</dbReference>
<name>A0ABW1U042_9BURK</name>
<organism evidence="3 4">
    <name type="scientific">Polaromonas aquatica</name>
    <dbReference type="NCBI Taxonomy" id="332657"/>
    <lineage>
        <taxon>Bacteria</taxon>
        <taxon>Pseudomonadati</taxon>
        <taxon>Pseudomonadota</taxon>
        <taxon>Betaproteobacteria</taxon>
        <taxon>Burkholderiales</taxon>
        <taxon>Comamonadaceae</taxon>
        <taxon>Polaromonas</taxon>
    </lineage>
</organism>
<keyword evidence="1" id="KW-0238">DNA-binding</keyword>
<sequence length="156" mass="17581">MKKNIRQAFGERLRALRQEMGISQEAFANQTGIARSYMSKLEVGEANPSLDAIQQLADAFGVRVEELFRADKVSKVVKQTTLIPYAGDGTHFDAVSCRSPEGFYKVGDTDELESFSNYDEALDYLRRMGTARWMRPNARGNWAPVAATSWREKPKP</sequence>
<dbReference type="InterPro" id="IPR050807">
    <property type="entry name" value="TransReg_Diox_bact_type"/>
</dbReference>
<dbReference type="Pfam" id="PF01381">
    <property type="entry name" value="HTH_3"/>
    <property type="match status" value="1"/>
</dbReference>
<protein>
    <submittedName>
        <fullName evidence="3">Helix-turn-helix domain-containing protein</fullName>
    </submittedName>
</protein>